<protein>
    <recommendedName>
        <fullName evidence="8">Major facilitator superfamily (MFS) profile domain-containing protein</fullName>
    </recommendedName>
</protein>
<dbReference type="InterPro" id="IPR036259">
    <property type="entry name" value="MFS_trans_sf"/>
</dbReference>
<evidence type="ECO:0000256" key="7">
    <source>
        <dbReference type="SAM" id="SignalP"/>
    </source>
</evidence>
<evidence type="ECO:0000259" key="8">
    <source>
        <dbReference type="PROSITE" id="PS50850"/>
    </source>
</evidence>
<feature type="transmembrane region" description="Helical" evidence="6">
    <location>
        <begin position="283"/>
        <end position="302"/>
    </location>
</feature>
<accession>A0A7S2WX56</accession>
<sequence>MVSMETTLLTFIAPCACATFGCGTSAQTTLWAVTYAGNAVGAFFLGPFADIVGRWTTLYAALLLMATFSFASSLSPDMSTLIALRAVVGVGEGTIAVALDLLAEFLPPKIRGTFLNLINLGWAVGVVLVCVIAKFTIPFGGWRDCIAYSTIPIAINTVMFLLIVESPRWLLMQGRHDDAMQSLRVIATRNGTVVPCTKLTLGKFHDPGHTDDSASLFQRIQRTFRLAASAYRHLFSSNMWRRVAILSAIWILQAFLYSSLVIMDIDRLGSDDDNDSCSFRYDFAITLATAEIVAIFICLPFVDRTDLGWFGGRFGTQWIPYLLCSIFVLVSGFGSLPVLFWAYLARLFGTAGDKITFMVPPEYFPTRHRATGSVFLYAIGIIGSISGAYWANDEGDDAALASGIAIAAVLLIFFVSFLPETAGVSLDDLDHEDEIVILPAVFQPSQT</sequence>
<dbReference type="AlphaFoldDB" id="A0A7S2WX56"/>
<evidence type="ECO:0000256" key="4">
    <source>
        <dbReference type="ARBA" id="ARBA00022989"/>
    </source>
</evidence>
<dbReference type="PANTHER" id="PTHR23511:SF5">
    <property type="entry name" value="MAJOR FACILITATOR-TYPE TRANSPORTER HXNZ-RELATED"/>
    <property type="match status" value="1"/>
</dbReference>
<evidence type="ECO:0000256" key="3">
    <source>
        <dbReference type="ARBA" id="ARBA00022692"/>
    </source>
</evidence>
<keyword evidence="2" id="KW-0813">Transport</keyword>
<evidence type="ECO:0000313" key="9">
    <source>
        <dbReference type="EMBL" id="CAD9710960.1"/>
    </source>
</evidence>
<dbReference type="PROSITE" id="PS50850">
    <property type="entry name" value="MFS"/>
    <property type="match status" value="1"/>
</dbReference>
<keyword evidence="4 6" id="KW-1133">Transmembrane helix</keyword>
<keyword evidence="3 6" id="KW-0812">Transmembrane</keyword>
<reference evidence="9" key="1">
    <citation type="submission" date="2021-01" db="EMBL/GenBank/DDBJ databases">
        <authorList>
            <person name="Corre E."/>
            <person name="Pelletier E."/>
            <person name="Niang G."/>
            <person name="Scheremetjew M."/>
            <person name="Finn R."/>
            <person name="Kale V."/>
            <person name="Holt S."/>
            <person name="Cochrane G."/>
            <person name="Meng A."/>
            <person name="Brown T."/>
            <person name="Cohen L."/>
        </authorList>
    </citation>
    <scope>NUCLEOTIDE SEQUENCE</scope>
    <source>
        <strain evidence="9">CCMP1243</strain>
    </source>
</reference>
<dbReference type="InterPro" id="IPR005828">
    <property type="entry name" value="MFS_sugar_transport-like"/>
</dbReference>
<proteinExistence type="predicted"/>
<dbReference type="GO" id="GO:0016020">
    <property type="term" value="C:membrane"/>
    <property type="evidence" value="ECO:0007669"/>
    <property type="project" value="UniProtKB-SubCell"/>
</dbReference>
<dbReference type="GO" id="GO:0022857">
    <property type="term" value="F:transmembrane transporter activity"/>
    <property type="evidence" value="ECO:0007669"/>
    <property type="project" value="InterPro"/>
</dbReference>
<evidence type="ECO:0000256" key="6">
    <source>
        <dbReference type="SAM" id="Phobius"/>
    </source>
</evidence>
<feature type="chain" id="PRO_5030717549" description="Major facilitator superfamily (MFS) profile domain-containing protein" evidence="7">
    <location>
        <begin position="18"/>
        <end position="447"/>
    </location>
</feature>
<evidence type="ECO:0000256" key="5">
    <source>
        <dbReference type="ARBA" id="ARBA00023136"/>
    </source>
</evidence>
<feature type="transmembrane region" description="Helical" evidence="6">
    <location>
        <begin position="243"/>
        <end position="263"/>
    </location>
</feature>
<name>A0A7S2WX56_9STRA</name>
<dbReference type="InterPro" id="IPR020846">
    <property type="entry name" value="MFS_dom"/>
</dbReference>
<comment type="subcellular location">
    <subcellularLocation>
        <location evidence="1">Membrane</location>
        <topology evidence="1">Multi-pass membrane protein</topology>
    </subcellularLocation>
</comment>
<feature type="transmembrane region" description="Helical" evidence="6">
    <location>
        <begin position="374"/>
        <end position="391"/>
    </location>
</feature>
<organism evidence="9">
    <name type="scientific">Rhizochromulina marina</name>
    <dbReference type="NCBI Taxonomy" id="1034831"/>
    <lineage>
        <taxon>Eukaryota</taxon>
        <taxon>Sar</taxon>
        <taxon>Stramenopiles</taxon>
        <taxon>Ochrophyta</taxon>
        <taxon>Dictyochophyceae</taxon>
        <taxon>Rhizochromulinales</taxon>
        <taxon>Rhizochromulina</taxon>
    </lineage>
</organism>
<dbReference type="Gene3D" id="1.20.1250.20">
    <property type="entry name" value="MFS general substrate transporter like domains"/>
    <property type="match status" value="1"/>
</dbReference>
<evidence type="ECO:0000256" key="2">
    <source>
        <dbReference type="ARBA" id="ARBA00022448"/>
    </source>
</evidence>
<feature type="transmembrane region" description="Helical" evidence="6">
    <location>
        <begin position="322"/>
        <end position="344"/>
    </location>
</feature>
<feature type="signal peptide" evidence="7">
    <location>
        <begin position="1"/>
        <end position="17"/>
    </location>
</feature>
<dbReference type="PANTHER" id="PTHR23511">
    <property type="entry name" value="SYNAPTIC VESICLE GLYCOPROTEIN 2"/>
    <property type="match status" value="1"/>
</dbReference>
<dbReference type="Pfam" id="PF00083">
    <property type="entry name" value="Sugar_tr"/>
    <property type="match status" value="1"/>
</dbReference>
<keyword evidence="7" id="KW-0732">Signal</keyword>
<feature type="domain" description="Major facilitator superfamily (MFS) profile" evidence="8">
    <location>
        <begin position="1"/>
        <end position="422"/>
    </location>
</feature>
<dbReference type="SUPFAM" id="SSF103473">
    <property type="entry name" value="MFS general substrate transporter"/>
    <property type="match status" value="1"/>
</dbReference>
<feature type="transmembrane region" description="Helical" evidence="6">
    <location>
        <begin position="114"/>
        <end position="140"/>
    </location>
</feature>
<keyword evidence="5 6" id="KW-0472">Membrane</keyword>
<feature type="transmembrane region" description="Helical" evidence="6">
    <location>
        <begin position="58"/>
        <end position="76"/>
    </location>
</feature>
<gene>
    <name evidence="9" type="ORF">RMAR1173_LOCUS21954</name>
</gene>
<feature type="transmembrane region" description="Helical" evidence="6">
    <location>
        <begin position="82"/>
        <end position="102"/>
    </location>
</feature>
<dbReference type="EMBL" id="HBHJ01033138">
    <property type="protein sequence ID" value="CAD9710960.1"/>
    <property type="molecule type" value="Transcribed_RNA"/>
</dbReference>
<evidence type="ECO:0000256" key="1">
    <source>
        <dbReference type="ARBA" id="ARBA00004141"/>
    </source>
</evidence>
<feature type="transmembrane region" description="Helical" evidence="6">
    <location>
        <begin position="398"/>
        <end position="418"/>
    </location>
</feature>